<dbReference type="GO" id="GO:0004827">
    <property type="term" value="F:proline-tRNA ligase activity"/>
    <property type="evidence" value="ECO:0007669"/>
    <property type="project" value="UniProtKB-EC"/>
</dbReference>
<evidence type="ECO:0000256" key="2">
    <source>
        <dbReference type="ARBA" id="ARBA00022598"/>
    </source>
</evidence>
<dbReference type="InterPro" id="IPR045864">
    <property type="entry name" value="aa-tRNA-synth_II/BPL/LPL"/>
</dbReference>
<keyword evidence="5" id="KW-0648">Protein biosynthesis</keyword>
<dbReference type="Gene3D" id="3.30.110.30">
    <property type="entry name" value="C-terminal domain of ProRS"/>
    <property type="match status" value="1"/>
</dbReference>
<keyword evidence="3" id="KW-0547">Nucleotide-binding</keyword>
<evidence type="ECO:0000256" key="3">
    <source>
        <dbReference type="ARBA" id="ARBA00022741"/>
    </source>
</evidence>
<dbReference type="GO" id="GO:0005524">
    <property type="term" value="F:ATP binding"/>
    <property type="evidence" value="ECO:0007669"/>
    <property type="project" value="UniProtKB-KW"/>
</dbReference>
<dbReference type="PANTHER" id="PTHR43382:SF2">
    <property type="entry name" value="BIFUNCTIONAL GLUTAMATE_PROLINE--TRNA LIGASE"/>
    <property type="match status" value="1"/>
</dbReference>
<dbReference type="Proteomes" id="UP000323000">
    <property type="component" value="Chromosome 9"/>
</dbReference>
<dbReference type="CDD" id="cd00862">
    <property type="entry name" value="ProRS_anticodon_zinc"/>
    <property type="match status" value="1"/>
</dbReference>
<reference evidence="9" key="1">
    <citation type="journal article" date="2019" name="Gigascience">
        <title>De novo genome assembly of the endangered Acer yangbiense, a plant species with extremely small populations endemic to Yunnan Province, China.</title>
        <authorList>
            <person name="Yang J."/>
            <person name="Wariss H.M."/>
            <person name="Tao L."/>
            <person name="Zhang R."/>
            <person name="Yun Q."/>
            <person name="Hollingsworth P."/>
            <person name="Dao Z."/>
            <person name="Luo G."/>
            <person name="Guo H."/>
            <person name="Ma Y."/>
            <person name="Sun W."/>
        </authorList>
    </citation>
    <scope>NUCLEOTIDE SEQUENCE [LARGE SCALE GENOMIC DNA]</scope>
    <source>
        <strain evidence="9">cv. Malutang</strain>
    </source>
</reference>
<dbReference type="Gene3D" id="3.30.930.10">
    <property type="entry name" value="Bira Bifunctional Protein, Domain 2"/>
    <property type="match status" value="2"/>
</dbReference>
<name>A0A5C7H8Y9_9ROSI</name>
<dbReference type="InterPro" id="IPR004154">
    <property type="entry name" value="Anticodon-bd"/>
</dbReference>
<dbReference type="OrthoDB" id="1350766at2759"/>
<dbReference type="FunFam" id="3.40.50.800:FF:000005">
    <property type="entry name" value="bifunctional glutamate/proline--tRNA ligase"/>
    <property type="match status" value="1"/>
</dbReference>
<dbReference type="SUPFAM" id="SSF52954">
    <property type="entry name" value="Class II aaRS ABD-related"/>
    <property type="match status" value="1"/>
</dbReference>
<dbReference type="GO" id="GO:0005737">
    <property type="term" value="C:cytoplasm"/>
    <property type="evidence" value="ECO:0007669"/>
    <property type="project" value="InterPro"/>
</dbReference>
<dbReference type="Gene3D" id="3.40.50.800">
    <property type="entry name" value="Anticodon-binding domain"/>
    <property type="match status" value="1"/>
</dbReference>
<evidence type="ECO:0000256" key="6">
    <source>
        <dbReference type="ARBA" id="ARBA00023146"/>
    </source>
</evidence>
<gene>
    <name evidence="8" type="ORF">EZV62_018859</name>
</gene>
<keyword evidence="2" id="KW-0436">Ligase</keyword>
<comment type="caution">
    <text evidence="8">The sequence shown here is derived from an EMBL/GenBank/DDBJ whole genome shotgun (WGS) entry which is preliminary data.</text>
</comment>
<dbReference type="InterPro" id="IPR004499">
    <property type="entry name" value="Pro-tRNA-ligase_IIa_arc-type"/>
</dbReference>
<organism evidence="8 9">
    <name type="scientific">Acer yangbiense</name>
    <dbReference type="NCBI Taxonomy" id="1000413"/>
    <lineage>
        <taxon>Eukaryota</taxon>
        <taxon>Viridiplantae</taxon>
        <taxon>Streptophyta</taxon>
        <taxon>Embryophyta</taxon>
        <taxon>Tracheophyta</taxon>
        <taxon>Spermatophyta</taxon>
        <taxon>Magnoliopsida</taxon>
        <taxon>eudicotyledons</taxon>
        <taxon>Gunneridae</taxon>
        <taxon>Pentapetalae</taxon>
        <taxon>rosids</taxon>
        <taxon>malvids</taxon>
        <taxon>Sapindales</taxon>
        <taxon>Sapindaceae</taxon>
        <taxon>Hippocastanoideae</taxon>
        <taxon>Acereae</taxon>
        <taxon>Acer</taxon>
    </lineage>
</organism>
<dbReference type="SUPFAM" id="SSF64586">
    <property type="entry name" value="C-terminal domain of ProRS"/>
    <property type="match status" value="1"/>
</dbReference>
<protein>
    <recommendedName>
        <fullName evidence="1">proline--tRNA ligase</fullName>
        <ecNumber evidence="1">6.1.1.15</ecNumber>
    </recommendedName>
</protein>
<dbReference type="SUPFAM" id="SSF55681">
    <property type="entry name" value="Class II aaRS and biotin synthetases"/>
    <property type="match status" value="1"/>
</dbReference>
<keyword evidence="9" id="KW-1185">Reference proteome</keyword>
<evidence type="ECO:0000313" key="9">
    <source>
        <dbReference type="Proteomes" id="UP000323000"/>
    </source>
</evidence>
<feature type="domain" description="Aminoacyl-transfer RNA synthetases class-II family profile" evidence="7">
    <location>
        <begin position="24"/>
        <end position="336"/>
    </location>
</feature>
<evidence type="ECO:0000256" key="5">
    <source>
        <dbReference type="ARBA" id="ARBA00022917"/>
    </source>
</evidence>
<dbReference type="InterPro" id="IPR036621">
    <property type="entry name" value="Anticodon-bd_dom_sf"/>
</dbReference>
<dbReference type="InterPro" id="IPR006195">
    <property type="entry name" value="aa-tRNA-synth_II"/>
</dbReference>
<sequence length="394" mass="45457">MIEYYDISGCYIIRDWAMMIWDIMKEFFEKEIGEMGVDKCMFPLFVSKSVLNKEKNHIAGFEPEVAWVTKAGKSDLEVEIAIRPTSETVIYPYFSKWIRNRHDLPKKVNQWSREFYWQEGHTAFATKEEADVEVSEILEMYRRIYEEFLAVPVIKGKKSELEKFAGALYTRSVEIGVMVMVHGDEKGLVLPPKVAKWQVIVIPVPYRDANTQEIFYACAATVKTLRKAGIRAEVDKRDHYTPGWKYSYWEMKGVPLRIEIGPKDLVNNQVRAVRRDNGVKMDLSGVSLVEQVKELLGKIQESLFDSAKQRRDACIQIVTTWDEFAEALGQKKLILAPWCDEEEVEKDVKERTKGDTGAAKTLCTPFDQPELPEGTKCFASGKPAKKWTYWGRSY</sequence>
<evidence type="ECO:0000259" key="7">
    <source>
        <dbReference type="PROSITE" id="PS50862"/>
    </source>
</evidence>
<dbReference type="InterPro" id="IPR016061">
    <property type="entry name" value="Pro-tRNA_ligase_II_C"/>
</dbReference>
<dbReference type="Pfam" id="PF09180">
    <property type="entry name" value="ProRS-C_1"/>
    <property type="match status" value="1"/>
</dbReference>
<dbReference type="PROSITE" id="PS50862">
    <property type="entry name" value="AA_TRNA_LIGASE_II"/>
    <property type="match status" value="1"/>
</dbReference>
<dbReference type="EC" id="6.1.1.15" evidence="1"/>
<dbReference type="PANTHER" id="PTHR43382">
    <property type="entry name" value="PROLYL-TRNA SYNTHETASE"/>
    <property type="match status" value="1"/>
</dbReference>
<dbReference type="FunFam" id="3.30.110.30:FF:000003">
    <property type="entry name" value="Proline--tRNA ligase, cytoplasmic"/>
    <property type="match status" value="1"/>
</dbReference>
<keyword evidence="6" id="KW-0030">Aminoacyl-tRNA synthetase</keyword>
<dbReference type="GO" id="GO:0017101">
    <property type="term" value="C:aminoacyl-tRNA synthetase multienzyme complex"/>
    <property type="evidence" value="ECO:0007669"/>
    <property type="project" value="TreeGrafter"/>
</dbReference>
<dbReference type="Pfam" id="PF03129">
    <property type="entry name" value="HGTP_anticodon"/>
    <property type="match status" value="1"/>
</dbReference>
<proteinExistence type="predicted"/>
<dbReference type="InterPro" id="IPR017449">
    <property type="entry name" value="Pro-tRNA_synth_II"/>
</dbReference>
<evidence type="ECO:0000256" key="1">
    <source>
        <dbReference type="ARBA" id="ARBA00012831"/>
    </source>
</evidence>
<dbReference type="EMBL" id="VAHF01000009">
    <property type="protein sequence ID" value="TXG53603.1"/>
    <property type="molecule type" value="Genomic_DNA"/>
</dbReference>
<evidence type="ECO:0000256" key="4">
    <source>
        <dbReference type="ARBA" id="ARBA00022840"/>
    </source>
</evidence>
<dbReference type="GO" id="GO:0006433">
    <property type="term" value="P:prolyl-tRNA aminoacylation"/>
    <property type="evidence" value="ECO:0007669"/>
    <property type="project" value="InterPro"/>
</dbReference>
<dbReference type="AlphaFoldDB" id="A0A5C7H8Y9"/>
<accession>A0A5C7H8Y9</accession>
<dbReference type="SMART" id="SM00946">
    <property type="entry name" value="ProRS-C_1"/>
    <property type="match status" value="1"/>
</dbReference>
<evidence type="ECO:0000313" key="8">
    <source>
        <dbReference type="EMBL" id="TXG53603.1"/>
    </source>
</evidence>
<keyword evidence="4" id="KW-0067">ATP-binding</keyword>